<evidence type="ECO:0008006" key="7">
    <source>
        <dbReference type="Google" id="ProtNLM"/>
    </source>
</evidence>
<evidence type="ECO:0000313" key="5">
    <source>
        <dbReference type="EMBL" id="PZO45347.1"/>
    </source>
</evidence>
<accession>A0A2W4WQ74</accession>
<dbReference type="GO" id="GO:0015846">
    <property type="term" value="P:polyamine transport"/>
    <property type="evidence" value="ECO:0007669"/>
    <property type="project" value="InterPro"/>
</dbReference>
<gene>
    <name evidence="5" type="ORF">DCF17_01765</name>
</gene>
<dbReference type="Proteomes" id="UP000249081">
    <property type="component" value="Unassembled WGS sequence"/>
</dbReference>
<dbReference type="PANTHER" id="PTHR30222">
    <property type="entry name" value="SPERMIDINE/PUTRESCINE-BINDING PERIPLASMIC PROTEIN"/>
    <property type="match status" value="1"/>
</dbReference>
<evidence type="ECO:0000256" key="4">
    <source>
        <dbReference type="ARBA" id="ARBA00022764"/>
    </source>
</evidence>
<dbReference type="SUPFAM" id="SSF53850">
    <property type="entry name" value="Periplasmic binding protein-like II"/>
    <property type="match status" value="1"/>
</dbReference>
<dbReference type="EMBL" id="QBMN01000007">
    <property type="protein sequence ID" value="PZO45347.1"/>
    <property type="molecule type" value="Genomic_DNA"/>
</dbReference>
<dbReference type="GO" id="GO:0019808">
    <property type="term" value="F:polyamine binding"/>
    <property type="evidence" value="ECO:0007669"/>
    <property type="project" value="InterPro"/>
</dbReference>
<dbReference type="GO" id="GO:0042597">
    <property type="term" value="C:periplasmic space"/>
    <property type="evidence" value="ECO:0007669"/>
    <property type="project" value="UniProtKB-SubCell"/>
</dbReference>
<dbReference type="PANTHER" id="PTHR30222:SF17">
    <property type="entry name" value="SPERMIDINE_PUTRESCINE-BINDING PERIPLASMIC PROTEIN"/>
    <property type="match status" value="1"/>
</dbReference>
<organism evidence="5 6">
    <name type="scientific">Shackletoniella antarctica</name>
    <dbReference type="NCBI Taxonomy" id="268115"/>
    <lineage>
        <taxon>Bacteria</taxon>
        <taxon>Bacillati</taxon>
        <taxon>Cyanobacteriota</taxon>
        <taxon>Cyanophyceae</taxon>
        <taxon>Oculatellales</taxon>
        <taxon>Oculatellaceae</taxon>
        <taxon>Shackletoniella</taxon>
    </lineage>
</organism>
<proteinExistence type="predicted"/>
<dbReference type="InterPro" id="IPR006311">
    <property type="entry name" value="TAT_signal"/>
</dbReference>
<keyword evidence="3" id="KW-0732">Signal</keyword>
<comment type="caution">
    <text evidence="5">The sequence shown here is derived from an EMBL/GenBank/DDBJ whole genome shotgun (WGS) entry which is preliminary data.</text>
</comment>
<name>A0A2W4WQ74_9CYAN</name>
<evidence type="ECO:0000313" key="6">
    <source>
        <dbReference type="Proteomes" id="UP000249081"/>
    </source>
</evidence>
<evidence type="ECO:0000256" key="1">
    <source>
        <dbReference type="ARBA" id="ARBA00004418"/>
    </source>
</evidence>
<dbReference type="Gene3D" id="3.40.190.10">
    <property type="entry name" value="Periplasmic binding protein-like II"/>
    <property type="match status" value="2"/>
</dbReference>
<sequence>MVDQYSLLMRGAGGQMLMNRRTFLAGTGGLALAALATGCQRAASGDLRLAMVANSVPAQLLRAFQQRPDQGSGVAVTPQESLLELYDLLQRWHSQPEGAGLPPVADWVSLSDYWLAPAIRQGLVQPVNVAELSQWSNLAAVWPDLVRRTAEGMPSAEGSIWAVPYRWSHLVLLYDPTRLTDRAELTAWADLLRPELARRVILPDHPRLVLGLAQKALGASANGEDPAAVAGLDTFLADLHQQVRAYDSSRYLEALIVGDATAVVGWSDDVLPLLKQYRNLTVAVPAEGTLLSAQLWVQPEPAPPPSSQGQNWLDFCLEADFAVQLAIFGQGMSPRLWGVGPGQLPEPLQQPSEIVLSPETADQSEFLLPLNAEAEDRYGSLWETMRS</sequence>
<dbReference type="PRINTS" id="PR00909">
    <property type="entry name" value="SPERMDNBNDNG"/>
</dbReference>
<evidence type="ECO:0000256" key="3">
    <source>
        <dbReference type="ARBA" id="ARBA00022729"/>
    </source>
</evidence>
<comment type="subcellular location">
    <subcellularLocation>
        <location evidence="1">Periplasm</location>
    </subcellularLocation>
</comment>
<reference evidence="5 6" key="2">
    <citation type="submission" date="2018-06" db="EMBL/GenBank/DDBJ databases">
        <title>Metagenomic assembly of (sub)arctic Cyanobacteria and their associated microbiome from non-axenic cultures.</title>
        <authorList>
            <person name="Baurain D."/>
        </authorList>
    </citation>
    <scope>NUCLEOTIDE SEQUENCE [LARGE SCALE GENOMIC DNA]</scope>
    <source>
        <strain evidence="5">ULC041bin1</strain>
    </source>
</reference>
<keyword evidence="2" id="KW-0813">Transport</keyword>
<dbReference type="InterPro" id="IPR001188">
    <property type="entry name" value="Sperm_putr-bd"/>
</dbReference>
<evidence type="ECO:0000256" key="2">
    <source>
        <dbReference type="ARBA" id="ARBA00022448"/>
    </source>
</evidence>
<keyword evidence="4" id="KW-0574">Periplasm</keyword>
<reference evidence="6" key="1">
    <citation type="submission" date="2018-04" db="EMBL/GenBank/DDBJ databases">
        <authorList>
            <person name="Cornet L."/>
        </authorList>
    </citation>
    <scope>NUCLEOTIDE SEQUENCE [LARGE SCALE GENOMIC DNA]</scope>
</reference>
<dbReference type="AlphaFoldDB" id="A0A2W4WQ74"/>
<protein>
    <recommendedName>
        <fullName evidence="7">Polyamine ABC transporter substrate-binding protein</fullName>
    </recommendedName>
</protein>
<dbReference type="PROSITE" id="PS51318">
    <property type="entry name" value="TAT"/>
    <property type="match status" value="1"/>
</dbReference>
<dbReference type="Pfam" id="PF13343">
    <property type="entry name" value="SBP_bac_6"/>
    <property type="match status" value="1"/>
</dbReference>